<accession>A0A3R7QUZ0</accession>
<evidence type="ECO:0000256" key="1">
    <source>
        <dbReference type="SAM" id="MobiDB-lite"/>
    </source>
</evidence>
<dbReference type="Proteomes" id="UP000283509">
    <property type="component" value="Unassembled WGS sequence"/>
</dbReference>
<gene>
    <name evidence="2" type="ORF">C7M84_002056</name>
</gene>
<dbReference type="AlphaFoldDB" id="A0A3R7QUZ0"/>
<reference evidence="2 3" key="1">
    <citation type="submission" date="2018-04" db="EMBL/GenBank/DDBJ databases">
        <authorList>
            <person name="Zhang X."/>
            <person name="Yuan J."/>
            <person name="Li F."/>
            <person name="Xiang J."/>
        </authorList>
    </citation>
    <scope>NUCLEOTIDE SEQUENCE [LARGE SCALE GENOMIC DNA]</scope>
    <source>
        <tissue evidence="2">Muscle</tissue>
    </source>
</reference>
<feature type="region of interest" description="Disordered" evidence="1">
    <location>
        <begin position="277"/>
        <end position="311"/>
    </location>
</feature>
<keyword evidence="3" id="KW-1185">Reference proteome</keyword>
<comment type="caution">
    <text evidence="2">The sequence shown here is derived from an EMBL/GenBank/DDBJ whole genome shotgun (WGS) entry which is preliminary data.</text>
</comment>
<dbReference type="EMBL" id="QCYY01001271">
    <property type="protein sequence ID" value="ROT79224.1"/>
    <property type="molecule type" value="Genomic_DNA"/>
</dbReference>
<sequence>MGHCWRQLLPSSPFPSSLSHPSFSSPFPCPPFPFTLPPFLPPFPPLSPSLLPPLPLSLPLPSPSLLLSLLSLSSPLLLPSPPSSPSLLSPCLPLPSPLSLLPLSLYIIVPAVWLAGFPSEAEYLNPSPSCLFSLSPFSDPLIAPFIVLSPPLPEWRCELRAQFPYILLFSFILPFFHFPSCLSRKSSLIVLFSLAFFLTPRFVSPNFLVLLQLVSRISVSLPWPKFIQPFASPPPPAPHGRPEWREQGPSLAYSVTPIPTSFRIVNDTFRTPVKQFGNKKYSKSDSSRVCPRGEGGKEAAEGDATPPGGRSADTCYVLGTLDLNDSLLGGNASRVPRDGELGIGDPQNQQPEHPRAPMCPSPPPFSSVFLRLLWSHSRAQQSSLMRPHS</sequence>
<evidence type="ECO:0000313" key="2">
    <source>
        <dbReference type="EMBL" id="ROT79224.1"/>
    </source>
</evidence>
<organism evidence="2 3">
    <name type="scientific">Penaeus vannamei</name>
    <name type="common">Whiteleg shrimp</name>
    <name type="synonym">Litopenaeus vannamei</name>
    <dbReference type="NCBI Taxonomy" id="6689"/>
    <lineage>
        <taxon>Eukaryota</taxon>
        <taxon>Metazoa</taxon>
        <taxon>Ecdysozoa</taxon>
        <taxon>Arthropoda</taxon>
        <taxon>Crustacea</taxon>
        <taxon>Multicrustacea</taxon>
        <taxon>Malacostraca</taxon>
        <taxon>Eumalacostraca</taxon>
        <taxon>Eucarida</taxon>
        <taxon>Decapoda</taxon>
        <taxon>Dendrobranchiata</taxon>
        <taxon>Penaeoidea</taxon>
        <taxon>Penaeidae</taxon>
        <taxon>Penaeus</taxon>
    </lineage>
</organism>
<proteinExistence type="predicted"/>
<protein>
    <submittedName>
        <fullName evidence="2">Uncharacterized protein</fullName>
    </submittedName>
</protein>
<reference evidence="2 3" key="2">
    <citation type="submission" date="2019-01" db="EMBL/GenBank/DDBJ databases">
        <title>The decoding of complex shrimp genome reveals the adaptation for benthos swimmer, frequently molting mechanism and breeding impact on genome.</title>
        <authorList>
            <person name="Sun Y."/>
            <person name="Gao Y."/>
            <person name="Yu Y."/>
        </authorList>
    </citation>
    <scope>NUCLEOTIDE SEQUENCE [LARGE SCALE GENOMIC DNA]</scope>
    <source>
        <tissue evidence="2">Muscle</tissue>
    </source>
</reference>
<evidence type="ECO:0000313" key="3">
    <source>
        <dbReference type="Proteomes" id="UP000283509"/>
    </source>
</evidence>
<name>A0A3R7QUZ0_PENVA</name>
<feature type="region of interest" description="Disordered" evidence="1">
    <location>
        <begin position="327"/>
        <end position="363"/>
    </location>
</feature>